<name>A0A133P610_FUSNU</name>
<protein>
    <submittedName>
        <fullName evidence="1">Uncharacterized protein</fullName>
    </submittedName>
</protein>
<evidence type="ECO:0000313" key="2">
    <source>
        <dbReference type="Proteomes" id="UP000070401"/>
    </source>
</evidence>
<dbReference type="EMBL" id="LRPY01000058">
    <property type="protein sequence ID" value="KXA24034.1"/>
    <property type="molecule type" value="Genomic_DNA"/>
</dbReference>
<gene>
    <name evidence="1" type="ORF">HMPREF3221_00632</name>
</gene>
<proteinExistence type="predicted"/>
<evidence type="ECO:0000313" key="1">
    <source>
        <dbReference type="EMBL" id="KXA24034.1"/>
    </source>
</evidence>
<keyword evidence="2" id="KW-1185">Reference proteome</keyword>
<organism evidence="1 2">
    <name type="scientific">Fusobacterium nucleatum</name>
    <dbReference type="NCBI Taxonomy" id="851"/>
    <lineage>
        <taxon>Bacteria</taxon>
        <taxon>Fusobacteriati</taxon>
        <taxon>Fusobacteriota</taxon>
        <taxon>Fusobacteriia</taxon>
        <taxon>Fusobacteriales</taxon>
        <taxon>Fusobacteriaceae</taxon>
        <taxon>Fusobacterium</taxon>
    </lineage>
</organism>
<dbReference type="AlphaFoldDB" id="A0A133P610"/>
<reference evidence="2" key="1">
    <citation type="submission" date="2016-01" db="EMBL/GenBank/DDBJ databases">
        <authorList>
            <person name="Mitreva M."/>
            <person name="Pepin K.H."/>
            <person name="Mihindukulasuriya K.A."/>
            <person name="Fulton R."/>
            <person name="Fronick C."/>
            <person name="O'Laughlin M."/>
            <person name="Miner T."/>
            <person name="Herter B."/>
            <person name="Rosa B.A."/>
            <person name="Cordes M."/>
            <person name="Tomlinson C."/>
            <person name="Wollam A."/>
            <person name="Palsikar V.B."/>
            <person name="Mardis E.R."/>
            <person name="Wilson R.K."/>
        </authorList>
    </citation>
    <scope>NUCLEOTIDE SEQUENCE [LARGE SCALE GENOMIC DNA]</scope>
    <source>
        <strain evidence="2">MJR7757B</strain>
    </source>
</reference>
<comment type="caution">
    <text evidence="1">The sequence shown here is derived from an EMBL/GenBank/DDBJ whole genome shotgun (WGS) entry which is preliminary data.</text>
</comment>
<dbReference type="Proteomes" id="UP000070401">
    <property type="component" value="Unassembled WGS sequence"/>
</dbReference>
<accession>A0A133P610</accession>
<dbReference type="PATRIC" id="fig|851.8.peg.639"/>
<sequence>MKGQVMNNQDLYFKNEETKYIFYLVALEGKIQLDFLNIDRGHYENRQRARNWYEEIKKKIKYSKHPKLEEAIENLDKLYRGMGGRISY</sequence>